<dbReference type="EMBL" id="JADCTT010000019">
    <property type="protein sequence ID" value="KAF9742833.1"/>
    <property type="molecule type" value="Genomic_DNA"/>
</dbReference>
<reference evidence="1" key="1">
    <citation type="submission" date="2020-10" db="EMBL/GenBank/DDBJ databases">
        <title>High-Quality Genome Resource of Clonostachys rosea strain S41 by Oxford Nanopore Long-Read Sequencing.</title>
        <authorList>
            <person name="Wang H."/>
        </authorList>
    </citation>
    <scope>NUCLEOTIDE SEQUENCE</scope>
    <source>
        <strain evidence="1">S41</strain>
    </source>
</reference>
<evidence type="ECO:0000313" key="1">
    <source>
        <dbReference type="EMBL" id="KAF9742833.1"/>
    </source>
</evidence>
<dbReference type="AlphaFoldDB" id="A0A8H7K3C5"/>
<gene>
    <name evidence="1" type="ORF">IM811_007015</name>
</gene>
<name>A0A8H7K3C5_BIOOC</name>
<evidence type="ECO:0000313" key="2">
    <source>
        <dbReference type="Proteomes" id="UP000616885"/>
    </source>
</evidence>
<protein>
    <submittedName>
        <fullName evidence="1">Uncharacterized protein</fullName>
    </submittedName>
</protein>
<dbReference type="Proteomes" id="UP000616885">
    <property type="component" value="Unassembled WGS sequence"/>
</dbReference>
<sequence length="101" mass="11650">MNWEVLFFEGLMASRSLFLSDPLRCINSPYHARFRRPKEQKSNHISLIGHLFSSGDNRDRFAANDEDTAKYRIELPPKGNIPNTHFEAALAYILVIRPATF</sequence>
<organism evidence="1 2">
    <name type="scientific">Bionectria ochroleuca</name>
    <name type="common">Gliocladium roseum</name>
    <dbReference type="NCBI Taxonomy" id="29856"/>
    <lineage>
        <taxon>Eukaryota</taxon>
        <taxon>Fungi</taxon>
        <taxon>Dikarya</taxon>
        <taxon>Ascomycota</taxon>
        <taxon>Pezizomycotina</taxon>
        <taxon>Sordariomycetes</taxon>
        <taxon>Hypocreomycetidae</taxon>
        <taxon>Hypocreales</taxon>
        <taxon>Bionectriaceae</taxon>
        <taxon>Clonostachys</taxon>
    </lineage>
</organism>
<comment type="caution">
    <text evidence="1">The sequence shown here is derived from an EMBL/GenBank/DDBJ whole genome shotgun (WGS) entry which is preliminary data.</text>
</comment>
<accession>A0A8H7K3C5</accession>
<proteinExistence type="predicted"/>